<dbReference type="KEGG" id="alf:CFBP5473_02260"/>
<dbReference type="Gene3D" id="1.10.150.130">
    <property type="match status" value="1"/>
</dbReference>
<accession>A0A4D7DQP6</accession>
<dbReference type="Pfam" id="PF00589">
    <property type="entry name" value="Phage_integrase"/>
    <property type="match status" value="1"/>
</dbReference>
<dbReference type="PROSITE" id="PS51900">
    <property type="entry name" value="CB"/>
    <property type="match status" value="1"/>
</dbReference>
<evidence type="ECO:0000256" key="5">
    <source>
        <dbReference type="ARBA" id="ARBA00022908"/>
    </source>
</evidence>
<feature type="active site" evidence="9">
    <location>
        <position position="274"/>
    </location>
</feature>
<dbReference type="RefSeq" id="WP_106389310.1">
    <property type="nucleotide sequence ID" value="NZ_CP039691.1"/>
</dbReference>
<keyword evidence="7 9" id="KW-0233">DNA recombination</keyword>
<keyword evidence="5 9" id="KW-0229">DNA integration</keyword>
<dbReference type="PROSITE" id="PS51898">
    <property type="entry name" value="TYR_RECOMBINASE"/>
    <property type="match status" value="1"/>
</dbReference>
<feature type="active site" evidence="9">
    <location>
        <position position="300"/>
    </location>
</feature>
<name>A0A4D7DQP6_9HYPH</name>
<sequence length="328" mass="36090">MLTAATYAAQDRNRTNDLDEILTFADPELLSERQTWLAALEGERRLSDNTVEAYERDTRQFLMFLTGYNGQPARVRDIENLRPTNLRAFLAARRKEGAGARSLGRHLAGLRSLLRFLEKKGMVNAAGATAMRSPKQPKSLPKPLTDTQALKITTTDAQLAEEPWIAARNAAVLALLYGSGLRISEALALTPQDLTPAARSLRITGKGNKMRLVPLLPVVLEAVEEYRKLCPYHLAADEPMFLGARGGKLQPAIIQREMQKLRGAFGLPENATPHALRHSFATHLLAGGGDLRTIQELLGHASLSTTQVYTGVDTARLLEIYDNAHPRA</sequence>
<evidence type="ECO:0000256" key="7">
    <source>
        <dbReference type="ARBA" id="ARBA00023172"/>
    </source>
</evidence>
<comment type="function">
    <text evidence="9">Site-specific tyrosine recombinase, which acts by catalyzing the cutting and rejoining of the recombining DNA molecules. The XerC-XerD complex is essential to convert dimers of the bacterial chromosome into monomers to permit their segregation at cell division. It also contributes to the segregational stability of plasmids.</text>
</comment>
<dbReference type="InterPro" id="IPR002104">
    <property type="entry name" value="Integrase_catalytic"/>
</dbReference>
<evidence type="ECO:0000313" key="13">
    <source>
        <dbReference type="Proteomes" id="UP000298545"/>
    </source>
</evidence>
<keyword evidence="4 9" id="KW-0159">Chromosome partition</keyword>
<dbReference type="InterPro" id="IPR023009">
    <property type="entry name" value="Tyrosine_recombinase_XerC/XerD"/>
</dbReference>
<dbReference type="GO" id="GO:0003677">
    <property type="term" value="F:DNA binding"/>
    <property type="evidence" value="ECO:0007669"/>
    <property type="project" value="UniProtKB-UniRule"/>
</dbReference>
<evidence type="ECO:0000256" key="1">
    <source>
        <dbReference type="ARBA" id="ARBA00004496"/>
    </source>
</evidence>
<comment type="subunit">
    <text evidence="9">Forms a cyclic heterotetrameric complex composed of two molecules of XerC and two molecules of XerD.</text>
</comment>
<evidence type="ECO:0000256" key="8">
    <source>
        <dbReference type="ARBA" id="ARBA00023306"/>
    </source>
</evidence>
<evidence type="ECO:0000256" key="2">
    <source>
        <dbReference type="ARBA" id="ARBA00022490"/>
    </source>
</evidence>
<dbReference type="InterPro" id="IPR044068">
    <property type="entry name" value="CB"/>
</dbReference>
<dbReference type="InterPro" id="IPR011010">
    <property type="entry name" value="DNA_brk_join_enz"/>
</dbReference>
<keyword evidence="2 9" id="KW-0963">Cytoplasm</keyword>
<keyword evidence="6 9" id="KW-0238">DNA-binding</keyword>
<dbReference type="PANTHER" id="PTHR30349:SF90">
    <property type="entry name" value="TYROSINE RECOMBINASE XERD"/>
    <property type="match status" value="1"/>
</dbReference>
<feature type="active site" description="O-(3'-phospho-DNA)-tyrosine intermediate" evidence="9">
    <location>
        <position position="309"/>
    </location>
</feature>
<evidence type="ECO:0000256" key="3">
    <source>
        <dbReference type="ARBA" id="ARBA00022618"/>
    </source>
</evidence>
<evidence type="ECO:0000256" key="4">
    <source>
        <dbReference type="ARBA" id="ARBA00022829"/>
    </source>
</evidence>
<dbReference type="OrthoDB" id="9801717at2"/>
<dbReference type="Gene3D" id="1.10.443.10">
    <property type="entry name" value="Intergrase catalytic core"/>
    <property type="match status" value="1"/>
</dbReference>
<dbReference type="HAMAP" id="MF_01808">
    <property type="entry name" value="Recomb_XerC_XerD"/>
    <property type="match status" value="1"/>
</dbReference>
<comment type="subcellular location">
    <subcellularLocation>
        <location evidence="1 9">Cytoplasm</location>
    </subcellularLocation>
</comment>
<dbReference type="InterPro" id="IPR010998">
    <property type="entry name" value="Integrase_recombinase_N"/>
</dbReference>
<dbReference type="InterPro" id="IPR013762">
    <property type="entry name" value="Integrase-like_cat_sf"/>
</dbReference>
<dbReference type="AlphaFoldDB" id="A0A4D7DQP6"/>
<dbReference type="GO" id="GO:0007059">
    <property type="term" value="P:chromosome segregation"/>
    <property type="evidence" value="ECO:0007669"/>
    <property type="project" value="UniProtKB-UniRule"/>
</dbReference>
<dbReference type="GO" id="GO:0005737">
    <property type="term" value="C:cytoplasm"/>
    <property type="evidence" value="ECO:0007669"/>
    <property type="project" value="UniProtKB-SubCell"/>
</dbReference>
<proteinExistence type="inferred from homology"/>
<feature type="active site" evidence="9">
    <location>
        <position position="206"/>
    </location>
</feature>
<dbReference type="GO" id="GO:0051301">
    <property type="term" value="P:cell division"/>
    <property type="evidence" value="ECO:0007669"/>
    <property type="project" value="UniProtKB-KW"/>
</dbReference>
<evidence type="ECO:0000256" key="6">
    <source>
        <dbReference type="ARBA" id="ARBA00023125"/>
    </source>
</evidence>
<dbReference type="GO" id="GO:0006313">
    <property type="term" value="P:DNA transposition"/>
    <property type="evidence" value="ECO:0007669"/>
    <property type="project" value="UniProtKB-UniRule"/>
</dbReference>
<keyword evidence="8 9" id="KW-0131">Cell cycle</keyword>
<dbReference type="InterPro" id="IPR050090">
    <property type="entry name" value="Tyrosine_recombinase_XerCD"/>
</dbReference>
<dbReference type="STRING" id="1367849.GCA_000518585_00806"/>
<dbReference type="SUPFAM" id="SSF56349">
    <property type="entry name" value="DNA breaking-rejoining enzymes"/>
    <property type="match status" value="1"/>
</dbReference>
<keyword evidence="3 9" id="KW-0132">Cell division</keyword>
<comment type="similarity">
    <text evidence="9">Belongs to the 'phage' integrase family. XerC subfamily.</text>
</comment>
<dbReference type="EMBL" id="CP039691">
    <property type="protein sequence ID" value="QCI99011.1"/>
    <property type="molecule type" value="Genomic_DNA"/>
</dbReference>
<evidence type="ECO:0000256" key="9">
    <source>
        <dbReference type="HAMAP-Rule" id="MF_01808"/>
    </source>
</evidence>
<protein>
    <recommendedName>
        <fullName evidence="9">Tyrosine recombinase XerC</fullName>
    </recommendedName>
</protein>
<dbReference type="Pfam" id="PF02899">
    <property type="entry name" value="Phage_int_SAM_1"/>
    <property type="match status" value="1"/>
</dbReference>
<dbReference type="Proteomes" id="UP000298545">
    <property type="component" value="Chromosome circular"/>
</dbReference>
<dbReference type="SUPFAM" id="SSF47823">
    <property type="entry name" value="lambda integrase-like, N-terminal domain"/>
    <property type="match status" value="1"/>
</dbReference>
<reference evidence="12 13" key="1">
    <citation type="submission" date="2019-04" db="EMBL/GenBank/DDBJ databases">
        <title>Complete genome sequence of Agrobacterium larrymoorei CFBP5473.</title>
        <authorList>
            <person name="Haryono M."/>
            <person name="Chou L."/>
            <person name="Lin Y.-C."/>
            <person name="Lai E.-M."/>
            <person name="Kuo C.-H."/>
        </authorList>
    </citation>
    <scope>NUCLEOTIDE SEQUENCE [LARGE SCALE GENOMIC DNA]</scope>
    <source>
        <strain evidence="12 13">CFBP5473</strain>
    </source>
</reference>
<feature type="active site" evidence="9">
    <location>
        <position position="277"/>
    </location>
</feature>
<dbReference type="InterPro" id="IPR004107">
    <property type="entry name" value="Integrase_SAM-like_N"/>
</dbReference>
<feature type="domain" description="Tyr recombinase" evidence="10">
    <location>
        <begin position="139"/>
        <end position="322"/>
    </location>
</feature>
<evidence type="ECO:0000313" key="12">
    <source>
        <dbReference type="EMBL" id="QCI99011.1"/>
    </source>
</evidence>
<gene>
    <name evidence="9" type="primary">xerC</name>
    <name evidence="12" type="ORF">CFBP5473_02260</name>
</gene>
<organism evidence="12 13">
    <name type="scientific">Agrobacterium larrymoorei</name>
    <dbReference type="NCBI Taxonomy" id="160699"/>
    <lineage>
        <taxon>Bacteria</taxon>
        <taxon>Pseudomonadati</taxon>
        <taxon>Pseudomonadota</taxon>
        <taxon>Alphaproteobacteria</taxon>
        <taxon>Hyphomicrobiales</taxon>
        <taxon>Rhizobiaceae</taxon>
        <taxon>Rhizobium/Agrobacterium group</taxon>
        <taxon>Agrobacterium</taxon>
    </lineage>
</organism>
<evidence type="ECO:0000259" key="10">
    <source>
        <dbReference type="PROSITE" id="PS51898"/>
    </source>
</evidence>
<evidence type="ECO:0000259" key="11">
    <source>
        <dbReference type="PROSITE" id="PS51900"/>
    </source>
</evidence>
<dbReference type="PANTHER" id="PTHR30349">
    <property type="entry name" value="PHAGE INTEGRASE-RELATED"/>
    <property type="match status" value="1"/>
</dbReference>
<dbReference type="GO" id="GO:0009037">
    <property type="term" value="F:tyrosine-based site-specific recombinase activity"/>
    <property type="evidence" value="ECO:0007669"/>
    <property type="project" value="UniProtKB-UniRule"/>
</dbReference>
<feature type="domain" description="Core-binding (CB)" evidence="11">
    <location>
        <begin position="27"/>
        <end position="118"/>
    </location>
</feature>
<feature type="active site" evidence="9">
    <location>
        <position position="182"/>
    </location>
</feature>